<dbReference type="Proteomes" id="UP000192393">
    <property type="component" value="Unassembled WGS sequence"/>
</dbReference>
<organism evidence="2 3">
    <name type="scientific">Moheibacter sediminis</name>
    <dbReference type="NCBI Taxonomy" id="1434700"/>
    <lineage>
        <taxon>Bacteria</taxon>
        <taxon>Pseudomonadati</taxon>
        <taxon>Bacteroidota</taxon>
        <taxon>Flavobacteriia</taxon>
        <taxon>Flavobacteriales</taxon>
        <taxon>Weeksellaceae</taxon>
        <taxon>Moheibacter</taxon>
    </lineage>
</organism>
<accession>A0A1W1Z1I0</accession>
<gene>
    <name evidence="2" type="ORF">SAMN06296427_10269</name>
</gene>
<protein>
    <recommendedName>
        <fullName evidence="4">Lipocalin-like domain-containing protein</fullName>
    </recommendedName>
</protein>
<reference evidence="2 3" key="1">
    <citation type="submission" date="2017-04" db="EMBL/GenBank/DDBJ databases">
        <authorList>
            <person name="Afonso C.L."/>
            <person name="Miller P.J."/>
            <person name="Scott M.A."/>
            <person name="Spackman E."/>
            <person name="Goraichik I."/>
            <person name="Dimitrov K.M."/>
            <person name="Suarez D.L."/>
            <person name="Swayne D.E."/>
        </authorList>
    </citation>
    <scope>NUCLEOTIDE SEQUENCE [LARGE SCALE GENOMIC DNA]</scope>
    <source>
        <strain evidence="2 3">CGMCC 1.12708</strain>
    </source>
</reference>
<dbReference type="STRING" id="1434700.SAMN06296427_10269"/>
<evidence type="ECO:0000313" key="2">
    <source>
        <dbReference type="EMBL" id="SMC41808.1"/>
    </source>
</evidence>
<evidence type="ECO:0000313" key="3">
    <source>
        <dbReference type="Proteomes" id="UP000192393"/>
    </source>
</evidence>
<evidence type="ECO:0008006" key="4">
    <source>
        <dbReference type="Google" id="ProtNLM"/>
    </source>
</evidence>
<dbReference type="RefSeq" id="WP_084016117.1">
    <property type="nucleotide sequence ID" value="NZ_FWXS01000002.1"/>
</dbReference>
<keyword evidence="3" id="KW-1185">Reference proteome</keyword>
<feature type="chain" id="PRO_5012506591" description="Lipocalin-like domain-containing protein" evidence="1">
    <location>
        <begin position="18"/>
        <end position="170"/>
    </location>
</feature>
<dbReference type="AlphaFoldDB" id="A0A1W1Z1I0"/>
<proteinExistence type="predicted"/>
<dbReference type="OrthoDB" id="671386at2"/>
<evidence type="ECO:0000256" key="1">
    <source>
        <dbReference type="SAM" id="SignalP"/>
    </source>
</evidence>
<name>A0A1W1Z1I0_9FLAO</name>
<keyword evidence="1" id="KW-0732">Signal</keyword>
<sequence>MKSLIITFLFISSISFAQTFPQSHEGIWKGELNIYTAQSDQPVQTLEMQLKIFPIDDKTWSWEIGYLIGDGDIRKYELKPVNSEKNEWQIDEKNGIVLFQMLLGNRLVGSFSIENSLIINSYEFNQDNILVEFYSTQLKSEDKTGKGTEDSPFVLNHKVGNYQKAVLKKQ</sequence>
<dbReference type="EMBL" id="FWXS01000002">
    <property type="protein sequence ID" value="SMC41808.1"/>
    <property type="molecule type" value="Genomic_DNA"/>
</dbReference>
<feature type="signal peptide" evidence="1">
    <location>
        <begin position="1"/>
        <end position="17"/>
    </location>
</feature>